<dbReference type="SUPFAM" id="SSF55874">
    <property type="entry name" value="ATPase domain of HSP90 chaperone/DNA topoisomerase II/histidine kinase"/>
    <property type="match status" value="1"/>
</dbReference>
<keyword evidence="1" id="KW-0812">Transmembrane</keyword>
<feature type="transmembrane region" description="Helical" evidence="1">
    <location>
        <begin position="200"/>
        <end position="222"/>
    </location>
</feature>
<feature type="transmembrane region" description="Helical" evidence="1">
    <location>
        <begin position="12"/>
        <end position="31"/>
    </location>
</feature>
<feature type="transmembrane region" description="Helical" evidence="1">
    <location>
        <begin position="69"/>
        <end position="90"/>
    </location>
</feature>
<dbReference type="AlphaFoldDB" id="A0A9D2FIF8"/>
<sequence length="443" mass="48858">MTAPDLRLAAVQALPLIPAYWLPYGFLTLLFPLRKGLRWRVGYAVLIFLLMTPKPVLDLYWLMYERARWISILQGVLMAVCIPLGLLVFFSGDWRPGQFAFFPFTCLHSVLILPSILLLTWQPWPLPPGRLLLVSGIFFAGSLVTALLSVAFLRRFLAVVRRLPGPLITVLAVLSPLLGLTLNMLQALEIFSGRTRAQAIVHFIPSLLAITAAFLALLLVLLHRQNRQNLEIAAAYQAMQADSLQTQQANAETLRALQSEHRGRLRRLQTLLAENRADEALALLRQLTRQENRAVRRYADNPVADVVLAAADRRCREAGVPFTIQGALARDCPLPAADLASLLYNLLSNAAEAAALGPRPGDVTVRFSTVAGRLCVTVQNTAPPQGHRRRPGHGFGQQILRDIAARYDGSYTLTLENGRACAVAMVRLPAPNETEAPDAGRIL</sequence>
<evidence type="ECO:0000313" key="3">
    <source>
        <dbReference type="EMBL" id="HIZ61260.1"/>
    </source>
</evidence>
<feature type="transmembrane region" description="Helical" evidence="1">
    <location>
        <begin position="131"/>
        <end position="153"/>
    </location>
</feature>
<organism evidence="3 4">
    <name type="scientific">Candidatus Gemmiger avistercoris</name>
    <dbReference type="NCBI Taxonomy" id="2838606"/>
    <lineage>
        <taxon>Bacteria</taxon>
        <taxon>Bacillati</taxon>
        <taxon>Bacillota</taxon>
        <taxon>Clostridia</taxon>
        <taxon>Eubacteriales</taxon>
        <taxon>Gemmiger</taxon>
    </lineage>
</organism>
<keyword evidence="1" id="KW-0472">Membrane</keyword>
<gene>
    <name evidence="3" type="ORF">H9724_00595</name>
</gene>
<dbReference type="EMBL" id="DXBF01000007">
    <property type="protein sequence ID" value="HIZ61260.1"/>
    <property type="molecule type" value="Genomic_DNA"/>
</dbReference>
<feature type="transmembrane region" description="Helical" evidence="1">
    <location>
        <begin position="165"/>
        <end position="188"/>
    </location>
</feature>
<evidence type="ECO:0000256" key="1">
    <source>
        <dbReference type="SAM" id="Phobius"/>
    </source>
</evidence>
<evidence type="ECO:0000259" key="2">
    <source>
        <dbReference type="Pfam" id="PF02518"/>
    </source>
</evidence>
<protein>
    <submittedName>
        <fullName evidence="3">GHKL domain-containing protein</fullName>
    </submittedName>
</protein>
<dbReference type="Pfam" id="PF02518">
    <property type="entry name" value="HATPase_c"/>
    <property type="match status" value="1"/>
</dbReference>
<accession>A0A9D2FIF8</accession>
<dbReference type="Gene3D" id="3.30.565.10">
    <property type="entry name" value="Histidine kinase-like ATPase, C-terminal domain"/>
    <property type="match status" value="1"/>
</dbReference>
<comment type="caution">
    <text evidence="3">The sequence shown here is derived from an EMBL/GenBank/DDBJ whole genome shotgun (WGS) entry which is preliminary data.</text>
</comment>
<keyword evidence="1" id="KW-1133">Transmembrane helix</keyword>
<dbReference type="InterPro" id="IPR003594">
    <property type="entry name" value="HATPase_dom"/>
</dbReference>
<feature type="domain" description="Histidine kinase/HSP90-like ATPase" evidence="2">
    <location>
        <begin position="338"/>
        <end position="430"/>
    </location>
</feature>
<reference evidence="3" key="1">
    <citation type="journal article" date="2021" name="PeerJ">
        <title>Extensive microbial diversity within the chicken gut microbiome revealed by metagenomics and culture.</title>
        <authorList>
            <person name="Gilroy R."/>
            <person name="Ravi A."/>
            <person name="Getino M."/>
            <person name="Pursley I."/>
            <person name="Horton D.L."/>
            <person name="Alikhan N.F."/>
            <person name="Baker D."/>
            <person name="Gharbi K."/>
            <person name="Hall N."/>
            <person name="Watson M."/>
            <person name="Adriaenssens E.M."/>
            <person name="Foster-Nyarko E."/>
            <person name="Jarju S."/>
            <person name="Secka A."/>
            <person name="Antonio M."/>
            <person name="Oren A."/>
            <person name="Chaudhuri R.R."/>
            <person name="La Ragione R."/>
            <person name="Hildebrand F."/>
            <person name="Pallen M.J."/>
        </authorList>
    </citation>
    <scope>NUCLEOTIDE SEQUENCE</scope>
    <source>
        <strain evidence="3">CHK188-11489</strain>
    </source>
</reference>
<proteinExistence type="predicted"/>
<evidence type="ECO:0000313" key="4">
    <source>
        <dbReference type="Proteomes" id="UP000824105"/>
    </source>
</evidence>
<feature type="transmembrane region" description="Helical" evidence="1">
    <location>
        <begin position="99"/>
        <end position="119"/>
    </location>
</feature>
<reference evidence="3" key="2">
    <citation type="submission" date="2021-04" db="EMBL/GenBank/DDBJ databases">
        <authorList>
            <person name="Gilroy R."/>
        </authorList>
    </citation>
    <scope>NUCLEOTIDE SEQUENCE</scope>
    <source>
        <strain evidence="3">CHK188-11489</strain>
    </source>
</reference>
<feature type="transmembrane region" description="Helical" evidence="1">
    <location>
        <begin position="43"/>
        <end position="63"/>
    </location>
</feature>
<dbReference type="Proteomes" id="UP000824105">
    <property type="component" value="Unassembled WGS sequence"/>
</dbReference>
<dbReference type="InterPro" id="IPR036890">
    <property type="entry name" value="HATPase_C_sf"/>
</dbReference>
<name>A0A9D2FIF8_9FIRM</name>